<dbReference type="InParanoid" id="A8NC28"/>
<gene>
    <name evidence="2" type="ORF">CC1G_07632</name>
</gene>
<keyword evidence="3" id="KW-1185">Reference proteome</keyword>
<dbReference type="PROSITE" id="PS50097">
    <property type="entry name" value="BTB"/>
    <property type="match status" value="1"/>
</dbReference>
<evidence type="ECO:0000313" key="2">
    <source>
        <dbReference type="EMBL" id="EAU89406.1"/>
    </source>
</evidence>
<name>A8NC28_COPC7</name>
<evidence type="ECO:0000313" key="3">
    <source>
        <dbReference type="Proteomes" id="UP000001861"/>
    </source>
</evidence>
<comment type="caution">
    <text evidence="2">The sequence shown here is derived from an EMBL/GenBank/DDBJ whole genome shotgun (WGS) entry which is preliminary data.</text>
</comment>
<dbReference type="EMBL" id="AACS02000009">
    <property type="protein sequence ID" value="EAU89406.1"/>
    <property type="molecule type" value="Genomic_DNA"/>
</dbReference>
<organism evidence="2 3">
    <name type="scientific">Coprinopsis cinerea (strain Okayama-7 / 130 / ATCC MYA-4618 / FGSC 9003)</name>
    <name type="common">Inky cap fungus</name>
    <name type="synonym">Hormographiella aspergillata</name>
    <dbReference type="NCBI Taxonomy" id="240176"/>
    <lineage>
        <taxon>Eukaryota</taxon>
        <taxon>Fungi</taxon>
        <taxon>Dikarya</taxon>
        <taxon>Basidiomycota</taxon>
        <taxon>Agaricomycotina</taxon>
        <taxon>Agaricomycetes</taxon>
        <taxon>Agaricomycetidae</taxon>
        <taxon>Agaricales</taxon>
        <taxon>Agaricineae</taxon>
        <taxon>Psathyrellaceae</taxon>
        <taxon>Coprinopsis</taxon>
    </lineage>
</organism>
<evidence type="ECO:0000259" key="1">
    <source>
        <dbReference type="PROSITE" id="PS50097"/>
    </source>
</evidence>
<dbReference type="eggNOG" id="ENOG502R0UP">
    <property type="taxonomic scope" value="Eukaryota"/>
</dbReference>
<dbReference type="OMA" id="AYYISTH"/>
<dbReference type="Proteomes" id="UP000001861">
    <property type="component" value="Unassembled WGS sequence"/>
</dbReference>
<dbReference type="Gene3D" id="3.30.710.10">
    <property type="entry name" value="Potassium Channel Kv1.1, Chain A"/>
    <property type="match status" value="1"/>
</dbReference>
<accession>A8NC28</accession>
<protein>
    <recommendedName>
        <fullName evidence="1">BTB domain-containing protein</fullName>
    </recommendedName>
</protein>
<dbReference type="KEGG" id="cci:CC1G_07632"/>
<dbReference type="SUPFAM" id="SSF54695">
    <property type="entry name" value="POZ domain"/>
    <property type="match status" value="1"/>
</dbReference>
<sequence length="325" mass="37109">MASSQEVTKHPEFYYSDGSIVLRVQNTLFKVHQSVLARHSDVFGGMWDMPQPDGIELVDGCPVVELQDDVKDFTDTLWAVYDSFHFDALDPLKSSLKDLLTFISGVLQVSTKYNMVKLRKKCISLLLVKFPNNFENCAQLLQNQSKYDSPDIIRLIRLARRTNVLEVLPWAYYLCTHLSVNDIMHDRVLSWEDKAICLAGKERLWQAQKSTSNSVLFSFTPVPQCASQCQSRLLTSVPGTTLNGPSSSSTPLLMGMPYREAEELRQNPHPLGEFDGWTSLERQICSKCLSHQMALHKQGRQKIWEALPTYFELGTWEDIRREQSS</sequence>
<feature type="domain" description="BTB" evidence="1">
    <location>
        <begin position="18"/>
        <end position="83"/>
    </location>
</feature>
<dbReference type="InterPro" id="IPR011333">
    <property type="entry name" value="SKP1/BTB/POZ_sf"/>
</dbReference>
<dbReference type="STRING" id="240176.A8NC28"/>
<dbReference type="InterPro" id="IPR000210">
    <property type="entry name" value="BTB/POZ_dom"/>
</dbReference>
<reference evidence="2 3" key="1">
    <citation type="journal article" date="2010" name="Proc. Natl. Acad. Sci. U.S.A.">
        <title>Insights into evolution of multicellular fungi from the assembled chromosomes of the mushroom Coprinopsis cinerea (Coprinus cinereus).</title>
        <authorList>
            <person name="Stajich J.E."/>
            <person name="Wilke S.K."/>
            <person name="Ahren D."/>
            <person name="Au C.H."/>
            <person name="Birren B.W."/>
            <person name="Borodovsky M."/>
            <person name="Burns C."/>
            <person name="Canback B."/>
            <person name="Casselton L.A."/>
            <person name="Cheng C.K."/>
            <person name="Deng J."/>
            <person name="Dietrich F.S."/>
            <person name="Fargo D.C."/>
            <person name="Farman M.L."/>
            <person name="Gathman A.C."/>
            <person name="Goldberg J."/>
            <person name="Guigo R."/>
            <person name="Hoegger P.J."/>
            <person name="Hooker J.B."/>
            <person name="Huggins A."/>
            <person name="James T.Y."/>
            <person name="Kamada T."/>
            <person name="Kilaru S."/>
            <person name="Kodira C."/>
            <person name="Kues U."/>
            <person name="Kupfer D."/>
            <person name="Kwan H.S."/>
            <person name="Lomsadze A."/>
            <person name="Li W."/>
            <person name="Lilly W.W."/>
            <person name="Ma L.J."/>
            <person name="Mackey A.J."/>
            <person name="Manning G."/>
            <person name="Martin F."/>
            <person name="Muraguchi H."/>
            <person name="Natvig D.O."/>
            <person name="Palmerini H."/>
            <person name="Ramesh M.A."/>
            <person name="Rehmeyer C.J."/>
            <person name="Roe B.A."/>
            <person name="Shenoy N."/>
            <person name="Stanke M."/>
            <person name="Ter-Hovhannisyan V."/>
            <person name="Tunlid A."/>
            <person name="Velagapudi R."/>
            <person name="Vision T.J."/>
            <person name="Zeng Q."/>
            <person name="Zolan M.E."/>
            <person name="Pukkila P.J."/>
        </authorList>
    </citation>
    <scope>NUCLEOTIDE SEQUENCE [LARGE SCALE GENOMIC DNA]</scope>
    <source>
        <strain evidence="3">Okayama-7 / 130 / ATCC MYA-4618 / FGSC 9003</strain>
    </source>
</reference>
<dbReference type="AlphaFoldDB" id="A8NC28"/>
<dbReference type="RefSeq" id="XP_001832372.1">
    <property type="nucleotide sequence ID" value="XM_001832320.1"/>
</dbReference>
<dbReference type="OrthoDB" id="3218112at2759"/>
<dbReference type="VEuPathDB" id="FungiDB:CC1G_07632"/>
<proteinExistence type="predicted"/>
<dbReference type="GeneID" id="6008857"/>